<protein>
    <submittedName>
        <fullName evidence="2">Uncharacterized protein</fullName>
    </submittedName>
</protein>
<reference evidence="2 3" key="1">
    <citation type="journal article" date="2013" name="PLoS ONE">
        <title>Genomic analysis of Melioribacter roseus, facultatively anaerobic organotrophic bacterium representing a novel deep lineage within Bacteriodetes/Chlorobi group.</title>
        <authorList>
            <person name="Kadnikov V.V."/>
            <person name="Mardanov A.V."/>
            <person name="Podosokorskaya O.A."/>
            <person name="Gavrilov S.N."/>
            <person name="Kublanov I.V."/>
            <person name="Beletsky A.V."/>
            <person name="Bonch-Osmolovskaya E.A."/>
            <person name="Ravin N.V."/>
        </authorList>
    </citation>
    <scope>NUCLEOTIDE SEQUENCE [LARGE SCALE GENOMIC DNA]</scope>
    <source>
        <strain evidence="3">JCM 17771 / P3M-2</strain>
    </source>
</reference>
<proteinExistence type="predicted"/>
<organism evidence="2 3">
    <name type="scientific">Melioribacter roseus (strain DSM 23840 / JCM 17771 / VKM B-2668 / P3M-2)</name>
    <dbReference type="NCBI Taxonomy" id="1191523"/>
    <lineage>
        <taxon>Bacteria</taxon>
        <taxon>Pseudomonadati</taxon>
        <taxon>Ignavibacteriota</taxon>
        <taxon>Ignavibacteria</taxon>
        <taxon>Ignavibacteriales</taxon>
        <taxon>Melioribacteraceae</taxon>
        <taxon>Melioribacter</taxon>
    </lineage>
</organism>
<dbReference type="KEGG" id="mro:MROS_2796"/>
<keyword evidence="1" id="KW-0812">Transmembrane</keyword>
<sequence>MKTNQSESVFFILFLFVKFIKFRPKIRKIMKRKIHTGNWHHHYNYFSSAGMV</sequence>
<keyword evidence="1" id="KW-0472">Membrane</keyword>
<evidence type="ECO:0000313" key="2">
    <source>
        <dbReference type="EMBL" id="AFN76026.1"/>
    </source>
</evidence>
<dbReference type="Proteomes" id="UP000009011">
    <property type="component" value="Chromosome"/>
</dbReference>
<accession>I7A830</accession>
<name>I7A830_MELRP</name>
<dbReference type="STRING" id="1191523.MROS_2796"/>
<keyword evidence="3" id="KW-1185">Reference proteome</keyword>
<gene>
    <name evidence="2" type="ordered locus">MROS_2796</name>
</gene>
<dbReference type="HOGENOM" id="CLU_3081622_0_0_10"/>
<dbReference type="AlphaFoldDB" id="I7A830"/>
<feature type="transmembrane region" description="Helical" evidence="1">
    <location>
        <begin position="6"/>
        <end position="22"/>
    </location>
</feature>
<keyword evidence="1" id="KW-1133">Transmembrane helix</keyword>
<evidence type="ECO:0000313" key="3">
    <source>
        <dbReference type="Proteomes" id="UP000009011"/>
    </source>
</evidence>
<evidence type="ECO:0000256" key="1">
    <source>
        <dbReference type="SAM" id="Phobius"/>
    </source>
</evidence>
<dbReference type="EMBL" id="CP003557">
    <property type="protein sequence ID" value="AFN76026.1"/>
    <property type="molecule type" value="Genomic_DNA"/>
</dbReference>